<dbReference type="Pfam" id="PF07883">
    <property type="entry name" value="Cupin_2"/>
    <property type="match status" value="1"/>
</dbReference>
<dbReference type="SUPFAM" id="SSF51182">
    <property type="entry name" value="RmlC-like cupins"/>
    <property type="match status" value="1"/>
</dbReference>
<keyword evidence="1" id="KW-0479">Metal-binding</keyword>
<dbReference type="EMBL" id="JAZAQF010000028">
    <property type="protein sequence ID" value="MFG3817033.1"/>
    <property type="molecule type" value="Genomic_DNA"/>
</dbReference>
<name>A0ABW7C765_9CYAN</name>
<gene>
    <name evidence="3" type="ORF">VPK24_05245</name>
</gene>
<sequence length="149" mass="16709">MDAVKFQHPLNPNSEIDLRFLGRVAGLKQIGITIARVPPGKESFIYHAHQTEEEWVYILSGRGIAEIGEAEYEVGPGDFMGFGIPQQPHHLRNPFDEELVYLMGGENKPLDMAIFPRVGKRVIGDPTSAYLVDESALELFWSSDHSEDD</sequence>
<evidence type="ECO:0000256" key="1">
    <source>
        <dbReference type="ARBA" id="ARBA00022723"/>
    </source>
</evidence>
<keyword evidence="4" id="KW-1185">Reference proteome</keyword>
<protein>
    <submittedName>
        <fullName evidence="3">Cupin domain-containing protein</fullName>
    </submittedName>
</protein>
<organism evidence="3 4">
    <name type="scientific">Limnothrix redekei LRLZ20PSL1</name>
    <dbReference type="NCBI Taxonomy" id="3112953"/>
    <lineage>
        <taxon>Bacteria</taxon>
        <taxon>Bacillati</taxon>
        <taxon>Cyanobacteriota</taxon>
        <taxon>Cyanophyceae</taxon>
        <taxon>Pseudanabaenales</taxon>
        <taxon>Pseudanabaenaceae</taxon>
        <taxon>Limnothrix</taxon>
    </lineage>
</organism>
<evidence type="ECO:0000259" key="2">
    <source>
        <dbReference type="Pfam" id="PF07883"/>
    </source>
</evidence>
<dbReference type="Gene3D" id="2.60.120.10">
    <property type="entry name" value="Jelly Rolls"/>
    <property type="match status" value="1"/>
</dbReference>
<evidence type="ECO:0000313" key="3">
    <source>
        <dbReference type="EMBL" id="MFG3817033.1"/>
    </source>
</evidence>
<dbReference type="InterPro" id="IPR013096">
    <property type="entry name" value="Cupin_2"/>
</dbReference>
<proteinExistence type="predicted"/>
<accession>A0ABW7C765</accession>
<comment type="caution">
    <text evidence="3">The sequence shown here is derived from an EMBL/GenBank/DDBJ whole genome shotgun (WGS) entry which is preliminary data.</text>
</comment>
<dbReference type="Proteomes" id="UP001604335">
    <property type="component" value="Unassembled WGS sequence"/>
</dbReference>
<dbReference type="InterPro" id="IPR014710">
    <property type="entry name" value="RmlC-like_jellyroll"/>
</dbReference>
<evidence type="ECO:0000313" key="4">
    <source>
        <dbReference type="Proteomes" id="UP001604335"/>
    </source>
</evidence>
<feature type="domain" description="Cupin type-2" evidence="2">
    <location>
        <begin position="35"/>
        <end position="103"/>
    </location>
</feature>
<dbReference type="PANTHER" id="PTHR35848">
    <property type="entry name" value="OXALATE-BINDING PROTEIN"/>
    <property type="match status" value="1"/>
</dbReference>
<dbReference type="InterPro" id="IPR011051">
    <property type="entry name" value="RmlC_Cupin_sf"/>
</dbReference>
<dbReference type="PANTHER" id="PTHR35848:SF6">
    <property type="entry name" value="CUPIN TYPE-2 DOMAIN-CONTAINING PROTEIN"/>
    <property type="match status" value="1"/>
</dbReference>
<dbReference type="InterPro" id="IPR051610">
    <property type="entry name" value="GPI/OXD"/>
</dbReference>
<reference evidence="4" key="1">
    <citation type="journal article" date="2024" name="Algal Res.">
        <title>Biochemical, toxicological and genomic investigation of a high-biomass producing Limnothrix strain isolated from Italian shallow drinking water reservoir.</title>
        <authorList>
            <person name="Simonazzi M."/>
            <person name="Shishido T.K."/>
            <person name="Delbaje E."/>
            <person name="Wahlsten M."/>
            <person name="Fewer D.P."/>
            <person name="Sivonen K."/>
            <person name="Pezzolesi L."/>
            <person name="Pistocchi R."/>
        </authorList>
    </citation>
    <scope>NUCLEOTIDE SEQUENCE [LARGE SCALE GENOMIC DNA]</scope>
    <source>
        <strain evidence="4">LRLZ20PSL1</strain>
    </source>
</reference>
<dbReference type="CDD" id="cd02224">
    <property type="entry name" value="cupin_SPO2919-like"/>
    <property type="match status" value="1"/>
</dbReference>